<keyword evidence="2" id="KW-1185">Reference proteome</keyword>
<dbReference type="RefSeq" id="WP_066394004.1">
    <property type="nucleotide sequence ID" value="NZ_CP015378.1"/>
</dbReference>
<evidence type="ECO:0000313" key="1">
    <source>
        <dbReference type="EMBL" id="ANC77010.1"/>
    </source>
</evidence>
<organism evidence="1 2">
    <name type="scientific">Fictibacillus phosphorivorans</name>
    <dbReference type="NCBI Taxonomy" id="1221500"/>
    <lineage>
        <taxon>Bacteria</taxon>
        <taxon>Bacillati</taxon>
        <taxon>Bacillota</taxon>
        <taxon>Bacilli</taxon>
        <taxon>Bacillales</taxon>
        <taxon>Fictibacillaceae</taxon>
        <taxon>Fictibacillus</taxon>
    </lineage>
</organism>
<gene>
    <name evidence="1" type="ORF">ABE65_009420</name>
</gene>
<accession>A0A160IMP2</accession>
<sequence length="478" mass="55555">MSNKRNKILIGLILFIGFVLYTQYEKSAEPTWKINEENFVVMNDWEELMDREKSKFSDLKFAEHFKLLRNSHVSIPLANDQRMFQVERTYDFGQQLYILYSVDLIERDKEESDVPRLTFNQVEITSKKGKKFTFPIDLYEGEGAIGGVVYKHKLYRSMMIHAQYDDIKTDEEWKEVFSSETLNFLNPTFTSNNGKIKIDHLTFKVKPHHVFELPPVLATETIDRSLQLYNNEKIQLDQLEVYQMGARVKMDSKHDKDLVSLFGTIEGGQNQYTLNSDITGGEDTGYFMETYFVLDELLNMKQADSLKMSLTHSIHRTNKSYSFSVPQQDIEKFTKDPKTDVTRNQVIANDKDYKVIFKGITNDTSSDQNGIEFSIESKTGKIEQEEYLYFQPSNNEYGIPNEERFMNNLVTIKNSSGKTLQNFDVMQTFNNEQPGFLLIFHEGLPKDDLTVTLSRLTQVYPLKEKVEVPLKLPTASKK</sequence>
<evidence type="ECO:0000313" key="2">
    <source>
        <dbReference type="Proteomes" id="UP000076623"/>
    </source>
</evidence>
<dbReference type="Proteomes" id="UP000076623">
    <property type="component" value="Chromosome"/>
</dbReference>
<protein>
    <submittedName>
        <fullName evidence="1">Uncharacterized protein</fullName>
    </submittedName>
</protein>
<dbReference type="KEGG" id="fpn:ABE65_009420"/>
<dbReference type="STRING" id="1221500.ABE65_009420"/>
<name>A0A160IMP2_9BACL</name>
<dbReference type="AlphaFoldDB" id="A0A160IMP2"/>
<reference evidence="1 2" key="1">
    <citation type="submission" date="2016-04" db="EMBL/GenBank/DDBJ databases">
        <title>Complete genome sequence of Fictibacillus phosphorivorans G25-29, a strain toxic to nematodes.</title>
        <authorList>
            <person name="Zheng Z."/>
        </authorList>
    </citation>
    <scope>NUCLEOTIDE SEQUENCE [LARGE SCALE GENOMIC DNA]</scope>
    <source>
        <strain evidence="1 2">G25-29</strain>
    </source>
</reference>
<dbReference type="EMBL" id="CP015378">
    <property type="protein sequence ID" value="ANC77010.1"/>
    <property type="molecule type" value="Genomic_DNA"/>
</dbReference>
<proteinExistence type="predicted"/>